<evidence type="ECO:0000256" key="3">
    <source>
        <dbReference type="ARBA" id="ARBA00022452"/>
    </source>
</evidence>
<sequence>MNKKLSTSLVASFLLATNLLSNELDQITVTSATKSEQSIKDVTSNVEVITKEDIEERHFVTIADALNTLAGVSFVSNGSLGNTTSVFLRGMDTQRILVLIDGVRYQDPSNTSGVAFSDLMINDIEKIEVIKGAQSGIWGADAAAGVINIITKDAKIGTNISTNLEIGSFMTKKYGLSVSNKTKLYDVKVSANRVITDGFSAQAVYGKDLGQYEDDGYRNTTINAKAGLNISDNDRLTLNVNHINSFVEYDSFSAPDSIQRTDNESVLYSVSYNKNISNHSIKLNHDISDFQKENLDATFGVKIYNGKTYVTELVDNISYAKNSNLIIGASYEEYKADYITTTSTTNEESNSNKAVYLTNINNFDKFIFTQSLRRDDYSNFGSKVTGKIGAKYFITNDLSVNGNYGTAYNAPNIIQMLNPWGASNLDLKPEQTKSYDLTLEYKSISLTYFNNDVKDLISWDSTISGYNNTPGTSKIKGYEAKYSKDILKDTLLSLNYTHLSAKNASGQDLGRRPKNQIGLNLDYYGINKLHFNTNATYIGTRYDFNNKGGRQTGKYTVWNAVINYDINKDYKVYFKLDNIFNKDYQTIDGYATAPRSAYIGLKATF</sequence>
<dbReference type="OrthoDB" id="9763670at2"/>
<evidence type="ECO:0000313" key="12">
    <source>
        <dbReference type="EMBL" id="QEP34592.1"/>
    </source>
</evidence>
<evidence type="ECO:0000256" key="6">
    <source>
        <dbReference type="ARBA" id="ARBA00023077"/>
    </source>
</evidence>
<dbReference type="InterPro" id="IPR000531">
    <property type="entry name" value="Beta-barrel_TonB"/>
</dbReference>
<name>A0A5C2HE10_9BACT</name>
<keyword evidence="3 10" id="KW-1134">Transmembrane beta strand</keyword>
<accession>A0A5C2HE10</accession>
<dbReference type="CDD" id="cd01347">
    <property type="entry name" value="ligand_gated_channel"/>
    <property type="match status" value="1"/>
</dbReference>
<dbReference type="Proteomes" id="UP000322726">
    <property type="component" value="Chromosome"/>
</dbReference>
<dbReference type="InterPro" id="IPR037066">
    <property type="entry name" value="Plug_dom_sf"/>
</dbReference>
<dbReference type="PROSITE" id="PS52016">
    <property type="entry name" value="TONB_DEPENDENT_REC_3"/>
    <property type="match status" value="1"/>
</dbReference>
<keyword evidence="7 10" id="KW-0472">Membrane</keyword>
<reference evidence="12" key="1">
    <citation type="submission" date="2019-09" db="EMBL/GenBank/DDBJ databases">
        <title>Complete genome sequencing of four Arcobacter species reveals a diverse suite of mobile elements.</title>
        <authorList>
            <person name="Miller W.G."/>
            <person name="Yee E."/>
            <person name="Bono J.L."/>
        </authorList>
    </citation>
    <scope>NUCLEOTIDE SEQUENCE [LARGE SCALE GENOMIC DNA]</scope>
    <source>
        <strain evidence="12">LMG 26638</strain>
    </source>
</reference>
<evidence type="ECO:0000313" key="13">
    <source>
        <dbReference type="Proteomes" id="UP000322726"/>
    </source>
</evidence>
<dbReference type="InterPro" id="IPR012910">
    <property type="entry name" value="Plug_dom"/>
</dbReference>
<dbReference type="KEGG" id="apai:APAC_1483"/>
<dbReference type="InterPro" id="IPR039426">
    <property type="entry name" value="TonB-dep_rcpt-like"/>
</dbReference>
<protein>
    <submittedName>
        <fullName evidence="12">TonB-dependent receptor</fullName>
    </submittedName>
</protein>
<dbReference type="SUPFAM" id="SSF56935">
    <property type="entry name" value="Porins"/>
    <property type="match status" value="1"/>
</dbReference>
<proteinExistence type="inferred from homology"/>
<dbReference type="PANTHER" id="PTHR30069:SF29">
    <property type="entry name" value="HEMOGLOBIN AND HEMOGLOBIN-HAPTOGLOBIN-BINDING PROTEIN 1-RELATED"/>
    <property type="match status" value="1"/>
</dbReference>
<dbReference type="EMBL" id="CP035928">
    <property type="protein sequence ID" value="QEP34592.1"/>
    <property type="molecule type" value="Genomic_DNA"/>
</dbReference>
<keyword evidence="8 12" id="KW-0675">Receptor</keyword>
<evidence type="ECO:0000256" key="2">
    <source>
        <dbReference type="ARBA" id="ARBA00022448"/>
    </source>
</evidence>
<keyword evidence="4 10" id="KW-0812">Transmembrane</keyword>
<reference evidence="12" key="2">
    <citation type="submission" date="2019-09" db="EMBL/GenBank/DDBJ databases">
        <title>Taxonomic note: a critical rebuttal of the proposed division of the genus Arcobacter into six genera, emended descriptions of Arcobacter anaerophilus and the genus Arcobacter, and an assessment of genus-level boundaries for Epsilonproteobacteria using in silico genomic comparator tools.</title>
        <authorList>
            <person name="On S.L.W."/>
            <person name="Miller W.G."/>
            <person name="Biggs P."/>
            <person name="Cornelius A."/>
            <person name="Vandamme P."/>
        </authorList>
    </citation>
    <scope>NUCLEOTIDE SEQUENCE [LARGE SCALE GENOMIC DNA]</scope>
    <source>
        <strain evidence="12">LMG 26638</strain>
    </source>
</reference>
<evidence type="ECO:0000256" key="10">
    <source>
        <dbReference type="PROSITE-ProRule" id="PRU01360"/>
    </source>
</evidence>
<keyword evidence="2 10" id="KW-0813">Transport</keyword>
<dbReference type="GO" id="GO:0009279">
    <property type="term" value="C:cell outer membrane"/>
    <property type="evidence" value="ECO:0007669"/>
    <property type="project" value="UniProtKB-SubCell"/>
</dbReference>
<dbReference type="Pfam" id="PF07715">
    <property type="entry name" value="Plug"/>
    <property type="match status" value="1"/>
</dbReference>
<gene>
    <name evidence="12" type="ORF">APAC_1483</name>
</gene>
<evidence type="ECO:0000256" key="9">
    <source>
        <dbReference type="ARBA" id="ARBA00023237"/>
    </source>
</evidence>
<dbReference type="Gene3D" id="2.40.170.20">
    <property type="entry name" value="TonB-dependent receptor, beta-barrel domain"/>
    <property type="match status" value="1"/>
</dbReference>
<keyword evidence="5" id="KW-0732">Signal</keyword>
<evidence type="ECO:0000256" key="7">
    <source>
        <dbReference type="ARBA" id="ARBA00023136"/>
    </source>
</evidence>
<dbReference type="InterPro" id="IPR036942">
    <property type="entry name" value="Beta-barrel_TonB_sf"/>
</dbReference>
<evidence type="ECO:0000256" key="1">
    <source>
        <dbReference type="ARBA" id="ARBA00004571"/>
    </source>
</evidence>
<dbReference type="AlphaFoldDB" id="A0A5C2HE10"/>
<evidence type="ECO:0000256" key="4">
    <source>
        <dbReference type="ARBA" id="ARBA00022692"/>
    </source>
</evidence>
<dbReference type="Pfam" id="PF00593">
    <property type="entry name" value="TonB_dep_Rec_b-barrel"/>
    <property type="match status" value="1"/>
</dbReference>
<dbReference type="Gene3D" id="2.170.130.10">
    <property type="entry name" value="TonB-dependent receptor, plug domain"/>
    <property type="match status" value="1"/>
</dbReference>
<dbReference type="RefSeq" id="WP_130233521.1">
    <property type="nucleotide sequence ID" value="NZ_BMEF01000007.1"/>
</dbReference>
<evidence type="ECO:0000256" key="5">
    <source>
        <dbReference type="ARBA" id="ARBA00022729"/>
    </source>
</evidence>
<dbReference type="PANTHER" id="PTHR30069">
    <property type="entry name" value="TONB-DEPENDENT OUTER MEMBRANE RECEPTOR"/>
    <property type="match status" value="1"/>
</dbReference>
<keyword evidence="13" id="KW-1185">Reference proteome</keyword>
<dbReference type="GO" id="GO:0015344">
    <property type="term" value="F:siderophore uptake transmembrane transporter activity"/>
    <property type="evidence" value="ECO:0007669"/>
    <property type="project" value="TreeGrafter"/>
</dbReference>
<comment type="subcellular location">
    <subcellularLocation>
        <location evidence="1 10">Cell outer membrane</location>
        <topology evidence="1 10">Multi-pass membrane protein</topology>
    </subcellularLocation>
</comment>
<evidence type="ECO:0000256" key="11">
    <source>
        <dbReference type="RuleBase" id="RU003357"/>
    </source>
</evidence>
<keyword evidence="9 10" id="KW-0998">Cell outer membrane</keyword>
<keyword evidence="6 11" id="KW-0798">TonB box</keyword>
<organism evidence="12 13">
    <name type="scientific">Malaciobacter pacificus</name>
    <dbReference type="NCBI Taxonomy" id="1080223"/>
    <lineage>
        <taxon>Bacteria</taxon>
        <taxon>Pseudomonadati</taxon>
        <taxon>Campylobacterota</taxon>
        <taxon>Epsilonproteobacteria</taxon>
        <taxon>Campylobacterales</taxon>
        <taxon>Arcobacteraceae</taxon>
        <taxon>Malaciobacter</taxon>
    </lineage>
</organism>
<evidence type="ECO:0000256" key="8">
    <source>
        <dbReference type="ARBA" id="ARBA00023170"/>
    </source>
</evidence>
<dbReference type="GO" id="GO:0044718">
    <property type="term" value="P:siderophore transmembrane transport"/>
    <property type="evidence" value="ECO:0007669"/>
    <property type="project" value="TreeGrafter"/>
</dbReference>
<comment type="similarity">
    <text evidence="10 11">Belongs to the TonB-dependent receptor family.</text>
</comment>